<dbReference type="NCBIfam" id="TIGR03592">
    <property type="entry name" value="yidC_oxa1_cterm"/>
    <property type="match status" value="1"/>
</dbReference>
<dbReference type="InterPro" id="IPR001708">
    <property type="entry name" value="YidC/ALB3/OXA1/COX18"/>
</dbReference>
<dbReference type="InterPro" id="IPR028055">
    <property type="entry name" value="YidC/Oxa/ALB_C"/>
</dbReference>
<reference evidence="15" key="1">
    <citation type="journal article" date="2017" name="bioRxiv">
        <title>Comparative analysis of the genomes of Stylophora pistillata and Acropora digitifera provides evidence for extensive differences between species of corals.</title>
        <authorList>
            <person name="Voolstra C.R."/>
            <person name="Li Y."/>
            <person name="Liew Y.J."/>
            <person name="Baumgarten S."/>
            <person name="Zoccola D."/>
            <person name="Flot J.-F."/>
            <person name="Tambutte S."/>
            <person name="Allemand D."/>
            <person name="Aranda M."/>
        </authorList>
    </citation>
    <scope>NUCLEOTIDE SEQUENCE [LARGE SCALE GENOMIC DNA]</scope>
</reference>
<evidence type="ECO:0000256" key="10">
    <source>
        <dbReference type="SAM" id="Coils"/>
    </source>
</evidence>
<dbReference type="OrthoDB" id="2148490at2759"/>
<evidence type="ECO:0000256" key="5">
    <source>
        <dbReference type="ARBA" id="ARBA00022946"/>
    </source>
</evidence>
<feature type="transmembrane region" description="Helical" evidence="12">
    <location>
        <begin position="298"/>
        <end position="321"/>
    </location>
</feature>
<keyword evidence="7" id="KW-0496">Mitochondrion</keyword>
<evidence type="ECO:0000256" key="1">
    <source>
        <dbReference type="ARBA" id="ARBA00004448"/>
    </source>
</evidence>
<feature type="transmembrane region" description="Helical" evidence="12">
    <location>
        <begin position="333"/>
        <end position="356"/>
    </location>
</feature>
<dbReference type="Proteomes" id="UP000225706">
    <property type="component" value="Unassembled WGS sequence"/>
</dbReference>
<dbReference type="AlphaFoldDB" id="A0A2B4RU84"/>
<sequence length="501" mass="56083">MAALCARFGNWKISRAATCLRTLRVSGQATNKNIDLYVRDVASRTYSTTGLYRRANYGRPRDFKMYGYSGIGSELSPWIKGARCFSLFGSQSSSTSSDNTELLQEEKVTNPFVQEDGSGSVLESMATEGTMFNDLADNLASVGEPSLASLGLGGWGPTGIIQQCLEFLHVTGGLSWCASIAVTTVCIRLLLLPLIIKSQANTVRLNNARPQLQEAEAKMRELSNSRDSAAQAQAATMLGNIYRENKCHPVKSLGAIFFQFPVFISFFFAIRRMAYLPVESFKTGGYLWFQDLTLSDPYYVLPIICSFSMLASIELGGEVGVRTPHMETMKTIFRIMAVALIPFTAHFPAAIFSYWVTSNLFTIGQVGLLKSSAVRRAVGIPEMIKHENLPEAGSWLENLKAGYKNSQEVSQLKHEEKMKRQRLKAMGEAPLEATYEFNPRIEQNQEIFNLSDSEKKSDKRGRNRRRMLERLEKPAPQTDLRVKFNQEYFSAKAHQQAKKKE</sequence>
<dbReference type="GO" id="GO:0032977">
    <property type="term" value="F:membrane insertase activity"/>
    <property type="evidence" value="ECO:0007669"/>
    <property type="project" value="InterPro"/>
</dbReference>
<keyword evidence="4" id="KW-0999">Mitochondrion inner membrane</keyword>
<evidence type="ECO:0000259" key="13">
    <source>
        <dbReference type="Pfam" id="PF02096"/>
    </source>
</evidence>
<protein>
    <submittedName>
        <fullName evidence="14">Mitochondrial inner membrane protein OXA1L</fullName>
    </submittedName>
</protein>
<keyword evidence="15" id="KW-1185">Reference proteome</keyword>
<feature type="transmembrane region" description="Helical" evidence="12">
    <location>
        <begin position="253"/>
        <end position="278"/>
    </location>
</feature>
<evidence type="ECO:0000256" key="12">
    <source>
        <dbReference type="SAM" id="Phobius"/>
    </source>
</evidence>
<evidence type="ECO:0000256" key="8">
    <source>
        <dbReference type="ARBA" id="ARBA00023136"/>
    </source>
</evidence>
<keyword evidence="8 12" id="KW-0472">Membrane</keyword>
<comment type="subcellular location">
    <subcellularLocation>
        <location evidence="9">Membrane</location>
        <topology evidence="9">Multi-pass membrane protein</topology>
    </subcellularLocation>
    <subcellularLocation>
        <location evidence="1">Mitochondrion inner membrane</location>
        <topology evidence="1">Multi-pass membrane protein</topology>
    </subcellularLocation>
</comment>
<dbReference type="Pfam" id="PF02096">
    <property type="entry name" value="60KD_IMP"/>
    <property type="match status" value="1"/>
</dbReference>
<evidence type="ECO:0000256" key="11">
    <source>
        <dbReference type="SAM" id="MobiDB-lite"/>
    </source>
</evidence>
<dbReference type="EMBL" id="LSMT01000255">
    <property type="protein sequence ID" value="PFX22004.1"/>
    <property type="molecule type" value="Genomic_DNA"/>
</dbReference>
<organism evidence="14 15">
    <name type="scientific">Stylophora pistillata</name>
    <name type="common">Smooth cauliflower coral</name>
    <dbReference type="NCBI Taxonomy" id="50429"/>
    <lineage>
        <taxon>Eukaryota</taxon>
        <taxon>Metazoa</taxon>
        <taxon>Cnidaria</taxon>
        <taxon>Anthozoa</taxon>
        <taxon>Hexacorallia</taxon>
        <taxon>Scleractinia</taxon>
        <taxon>Astrocoeniina</taxon>
        <taxon>Pocilloporidae</taxon>
        <taxon>Stylophora</taxon>
    </lineage>
</organism>
<evidence type="ECO:0000256" key="7">
    <source>
        <dbReference type="ARBA" id="ARBA00023128"/>
    </source>
</evidence>
<gene>
    <name evidence="14" type="primary">Oxa1l</name>
    <name evidence="14" type="ORF">AWC38_SpisGene13511</name>
</gene>
<accession>A0A2B4RU84</accession>
<evidence type="ECO:0000256" key="9">
    <source>
        <dbReference type="RuleBase" id="RU003945"/>
    </source>
</evidence>
<keyword evidence="3 9" id="KW-0812">Transmembrane</keyword>
<comment type="similarity">
    <text evidence="2 9">Belongs to the OXA1/ALB3/YidC family.</text>
</comment>
<dbReference type="PANTHER" id="PTHR12428">
    <property type="entry name" value="OXA1"/>
    <property type="match status" value="1"/>
</dbReference>
<feature type="coiled-coil region" evidence="10">
    <location>
        <begin position="205"/>
        <end position="232"/>
    </location>
</feature>
<evidence type="ECO:0000256" key="3">
    <source>
        <dbReference type="ARBA" id="ARBA00022692"/>
    </source>
</evidence>
<evidence type="ECO:0000313" key="15">
    <source>
        <dbReference type="Proteomes" id="UP000225706"/>
    </source>
</evidence>
<name>A0A2B4RU84_STYPI</name>
<dbReference type="PANTHER" id="PTHR12428:SF66">
    <property type="entry name" value="MITOCHONDRIAL INNER MEMBRANE PROTEIN OXA1L"/>
    <property type="match status" value="1"/>
</dbReference>
<dbReference type="CDD" id="cd20069">
    <property type="entry name" value="5TM_Oxa1-like"/>
    <property type="match status" value="1"/>
</dbReference>
<evidence type="ECO:0000256" key="6">
    <source>
        <dbReference type="ARBA" id="ARBA00022989"/>
    </source>
</evidence>
<dbReference type="GO" id="GO:0005743">
    <property type="term" value="C:mitochondrial inner membrane"/>
    <property type="evidence" value="ECO:0007669"/>
    <property type="project" value="UniProtKB-SubCell"/>
</dbReference>
<keyword evidence="10" id="KW-0175">Coiled coil</keyword>
<keyword evidence="6 12" id="KW-1133">Transmembrane helix</keyword>
<dbReference type="STRING" id="50429.A0A2B4RU84"/>
<keyword evidence="5" id="KW-0809">Transit peptide</keyword>
<feature type="region of interest" description="Disordered" evidence="11">
    <location>
        <begin position="449"/>
        <end position="479"/>
    </location>
</feature>
<feature type="domain" description="Membrane insertase YidC/Oxa/ALB C-terminal" evidence="13">
    <location>
        <begin position="176"/>
        <end position="366"/>
    </location>
</feature>
<feature type="transmembrane region" description="Helical" evidence="12">
    <location>
        <begin position="173"/>
        <end position="196"/>
    </location>
</feature>
<comment type="caution">
    <text evidence="14">The sequence shown here is derived from an EMBL/GenBank/DDBJ whole genome shotgun (WGS) entry which is preliminary data.</text>
</comment>
<evidence type="ECO:0000256" key="2">
    <source>
        <dbReference type="ARBA" id="ARBA00009877"/>
    </source>
</evidence>
<dbReference type="GO" id="GO:0032979">
    <property type="term" value="P:protein insertion into mitochondrial inner membrane from matrix"/>
    <property type="evidence" value="ECO:0007669"/>
    <property type="project" value="TreeGrafter"/>
</dbReference>
<evidence type="ECO:0000313" key="14">
    <source>
        <dbReference type="EMBL" id="PFX22004.1"/>
    </source>
</evidence>
<evidence type="ECO:0000256" key="4">
    <source>
        <dbReference type="ARBA" id="ARBA00022792"/>
    </source>
</evidence>
<proteinExistence type="inferred from homology"/>